<proteinExistence type="predicted"/>
<accession>A0A5J4PGM1</accession>
<protein>
    <submittedName>
        <fullName evidence="1">Uncharacterized protein</fullName>
    </submittedName>
</protein>
<evidence type="ECO:0000313" key="1">
    <source>
        <dbReference type="EMBL" id="KAA6307881.1"/>
    </source>
</evidence>
<comment type="caution">
    <text evidence="1">The sequence shown here is derived from an EMBL/GenBank/DDBJ whole genome shotgun (WGS) entry which is preliminary data.</text>
</comment>
<sequence length="24" mass="2689">KSKTFAKGRTEVDKYVNAEGTIVF</sequence>
<gene>
    <name evidence="1" type="ORF">EZS27_040446</name>
</gene>
<dbReference type="EMBL" id="SNRY01008850">
    <property type="protein sequence ID" value="KAA6307881.1"/>
    <property type="molecule type" value="Genomic_DNA"/>
</dbReference>
<dbReference type="AlphaFoldDB" id="A0A5J4PGM1"/>
<name>A0A5J4PGM1_9ZZZZ</name>
<organism evidence="1">
    <name type="scientific">termite gut metagenome</name>
    <dbReference type="NCBI Taxonomy" id="433724"/>
    <lineage>
        <taxon>unclassified sequences</taxon>
        <taxon>metagenomes</taxon>
        <taxon>organismal metagenomes</taxon>
    </lineage>
</organism>
<reference evidence="1" key="1">
    <citation type="submission" date="2019-03" db="EMBL/GenBank/DDBJ databases">
        <title>Single cell metagenomics reveals metabolic interactions within the superorganism composed of flagellate Streblomastix strix and complex community of Bacteroidetes bacteria on its surface.</title>
        <authorList>
            <person name="Treitli S.C."/>
            <person name="Kolisko M."/>
            <person name="Husnik F."/>
            <person name="Keeling P."/>
            <person name="Hampl V."/>
        </authorList>
    </citation>
    <scope>NUCLEOTIDE SEQUENCE</scope>
    <source>
        <strain evidence="1">STM</strain>
    </source>
</reference>
<feature type="non-terminal residue" evidence="1">
    <location>
        <position position="1"/>
    </location>
</feature>